<name>A0A8J4M234_9BACL</name>
<gene>
    <name evidence="1" type="ORF">XYCOK13_22740</name>
</gene>
<reference evidence="1" key="1">
    <citation type="submission" date="2021-04" db="EMBL/GenBank/DDBJ databases">
        <title>Draft genome sequence of Xylanibacillus composti strain K13.</title>
        <authorList>
            <person name="Uke A."/>
            <person name="Chhe C."/>
            <person name="Baramee S."/>
            <person name="Kosugi A."/>
        </authorList>
    </citation>
    <scope>NUCLEOTIDE SEQUENCE</scope>
    <source>
        <strain evidence="1">K13</strain>
    </source>
</reference>
<proteinExistence type="predicted"/>
<accession>A0A8J4M234</accession>
<protein>
    <submittedName>
        <fullName evidence="1">Uncharacterized protein</fullName>
    </submittedName>
</protein>
<dbReference type="Proteomes" id="UP000677918">
    <property type="component" value="Unassembled WGS sequence"/>
</dbReference>
<sequence length="95" mass="10633">MGLSCKVSEWFSLVSGNCGSRMNTKTVSNLIPVLKVYGDPVTLATIMRCDVLPIEASETASFYGKKFLWDRKMPESIIYVVGRRFLLKEGFCTAE</sequence>
<evidence type="ECO:0000313" key="1">
    <source>
        <dbReference type="EMBL" id="GIQ69450.1"/>
    </source>
</evidence>
<dbReference type="AlphaFoldDB" id="A0A8J4M234"/>
<evidence type="ECO:0000313" key="2">
    <source>
        <dbReference type="Proteomes" id="UP000677918"/>
    </source>
</evidence>
<organism evidence="1 2">
    <name type="scientific">Xylanibacillus composti</name>
    <dbReference type="NCBI Taxonomy" id="1572762"/>
    <lineage>
        <taxon>Bacteria</taxon>
        <taxon>Bacillati</taxon>
        <taxon>Bacillota</taxon>
        <taxon>Bacilli</taxon>
        <taxon>Bacillales</taxon>
        <taxon>Paenibacillaceae</taxon>
        <taxon>Xylanibacillus</taxon>
    </lineage>
</organism>
<comment type="caution">
    <text evidence="1">The sequence shown here is derived from an EMBL/GenBank/DDBJ whole genome shotgun (WGS) entry which is preliminary data.</text>
</comment>
<dbReference type="EMBL" id="BOVK01000028">
    <property type="protein sequence ID" value="GIQ69450.1"/>
    <property type="molecule type" value="Genomic_DNA"/>
</dbReference>
<keyword evidence="2" id="KW-1185">Reference proteome</keyword>